<keyword evidence="10" id="KW-1185">Reference proteome</keyword>
<dbReference type="STRING" id="1048205.AB852_10405"/>
<gene>
    <name evidence="9" type="ORF">AB852_10405</name>
</gene>
<evidence type="ECO:0000256" key="3">
    <source>
        <dbReference type="ARBA" id="ARBA00022475"/>
    </source>
</evidence>
<dbReference type="EMBL" id="LFBV01000002">
    <property type="protein sequence ID" value="OKH94638.1"/>
    <property type="molecule type" value="Genomic_DNA"/>
</dbReference>
<dbReference type="InterPro" id="IPR003838">
    <property type="entry name" value="ABC3_permease_C"/>
</dbReference>
<reference evidence="9 10" key="1">
    <citation type="submission" date="2015-06" db="EMBL/GenBank/DDBJ databases">
        <title>Cloning and characterization of the uncialamcin biosynthetic gene cluster.</title>
        <authorList>
            <person name="Yan X."/>
            <person name="Huang T."/>
            <person name="Ge H."/>
            <person name="Shen B."/>
        </authorList>
    </citation>
    <scope>NUCLEOTIDE SEQUENCE [LARGE SCALE GENOMIC DNA]</scope>
    <source>
        <strain evidence="9 10">DCA2648</strain>
    </source>
</reference>
<proteinExistence type="inferred from homology"/>
<evidence type="ECO:0000256" key="6">
    <source>
        <dbReference type="ARBA" id="ARBA00023136"/>
    </source>
</evidence>
<evidence type="ECO:0000259" key="8">
    <source>
        <dbReference type="Pfam" id="PF02687"/>
    </source>
</evidence>
<protein>
    <recommendedName>
        <fullName evidence="8">ABC3 transporter permease C-terminal domain-containing protein</fullName>
    </recommendedName>
</protein>
<comment type="subcellular location">
    <subcellularLocation>
        <location evidence="1">Cell membrane</location>
        <topology evidence="1">Multi-pass membrane protein</topology>
    </subcellularLocation>
</comment>
<dbReference type="Pfam" id="PF02687">
    <property type="entry name" value="FtsX"/>
    <property type="match status" value="2"/>
</dbReference>
<feature type="transmembrane region" description="Helical" evidence="7">
    <location>
        <begin position="343"/>
        <end position="367"/>
    </location>
</feature>
<feature type="transmembrane region" description="Helical" evidence="7">
    <location>
        <begin position="255"/>
        <end position="276"/>
    </location>
</feature>
<feature type="transmembrane region" description="Helical" evidence="7">
    <location>
        <begin position="21"/>
        <end position="44"/>
    </location>
</feature>
<accession>A0A1Q4V9U8</accession>
<keyword evidence="3" id="KW-1003">Cell membrane</keyword>
<feature type="transmembrane region" description="Helical" evidence="7">
    <location>
        <begin position="297"/>
        <end position="323"/>
    </location>
</feature>
<dbReference type="PANTHER" id="PTHR30489">
    <property type="entry name" value="LIPOPROTEIN-RELEASING SYSTEM TRANSMEMBRANE PROTEIN LOLE"/>
    <property type="match status" value="1"/>
</dbReference>
<evidence type="ECO:0000256" key="7">
    <source>
        <dbReference type="SAM" id="Phobius"/>
    </source>
</evidence>
<dbReference type="PANTHER" id="PTHR30489:SF0">
    <property type="entry name" value="LIPOPROTEIN-RELEASING SYSTEM TRANSMEMBRANE PROTEIN LOLE"/>
    <property type="match status" value="1"/>
</dbReference>
<feature type="transmembrane region" description="Helical" evidence="7">
    <location>
        <begin position="422"/>
        <end position="445"/>
    </location>
</feature>
<evidence type="ECO:0000256" key="4">
    <source>
        <dbReference type="ARBA" id="ARBA00022692"/>
    </source>
</evidence>
<keyword evidence="4 7" id="KW-0812">Transmembrane</keyword>
<feature type="domain" description="ABC3 transporter permease C-terminal" evidence="8">
    <location>
        <begin position="255"/>
        <end position="373"/>
    </location>
</feature>
<keyword evidence="6 7" id="KW-0472">Membrane</keyword>
<evidence type="ECO:0000256" key="2">
    <source>
        <dbReference type="ARBA" id="ARBA00005236"/>
    </source>
</evidence>
<dbReference type="InterPro" id="IPR051447">
    <property type="entry name" value="Lipoprotein-release_system"/>
</dbReference>
<evidence type="ECO:0000256" key="5">
    <source>
        <dbReference type="ARBA" id="ARBA00022989"/>
    </source>
</evidence>
<name>A0A1Q4V9U8_9ACTN</name>
<comment type="caution">
    <text evidence="9">The sequence shown here is derived from an EMBL/GenBank/DDBJ whole genome shotgun (WGS) entry which is preliminary data.</text>
</comment>
<feature type="transmembrane region" description="Helical" evidence="7">
    <location>
        <begin position="679"/>
        <end position="706"/>
    </location>
</feature>
<dbReference type="Proteomes" id="UP000186455">
    <property type="component" value="Unassembled WGS sequence"/>
</dbReference>
<feature type="transmembrane region" description="Helical" evidence="7">
    <location>
        <begin position="726"/>
        <end position="749"/>
    </location>
</feature>
<comment type="similarity">
    <text evidence="2">Belongs to the ABC-4 integral membrane protein family. LolC/E subfamily.</text>
</comment>
<organism evidence="9 10">
    <name type="scientific">Streptomyces uncialis</name>
    <dbReference type="NCBI Taxonomy" id="1048205"/>
    <lineage>
        <taxon>Bacteria</taxon>
        <taxon>Bacillati</taxon>
        <taxon>Actinomycetota</taxon>
        <taxon>Actinomycetes</taxon>
        <taxon>Kitasatosporales</taxon>
        <taxon>Streptomycetaceae</taxon>
        <taxon>Streptomyces</taxon>
    </lineage>
</organism>
<evidence type="ECO:0000313" key="9">
    <source>
        <dbReference type="EMBL" id="OKH94638.1"/>
    </source>
</evidence>
<feature type="transmembrane region" description="Helical" evidence="7">
    <location>
        <begin position="635"/>
        <end position="659"/>
    </location>
</feature>
<dbReference type="GO" id="GO:0044874">
    <property type="term" value="P:lipoprotein localization to outer membrane"/>
    <property type="evidence" value="ECO:0007669"/>
    <property type="project" value="TreeGrafter"/>
</dbReference>
<sequence length="763" mass="77693">MRAILRWALADLRTHRGQAASLALATAGVTAALLLSAALFQFAASPWQRVFTETRGSHVWLRVTATAETGGLRELPGVAGVSGPYGTAPLTATSATSTAAVDLRAVRPDGPTARERRFLTGRWLSGAGDEVVLDRATAQALWVGPGDELPVRAAPSRRGTLKVVGVLATAEAGYAPGERPGTGWAGAGTVTRYVTGDAPGRTVGLRLANASDTDFVLQQAIAAVGPEHVVRVSTWRQARSAVGEDDRLLGRLLRVFGLGALLAAALAVTGGVGGRVRGQVRDIAVLKAIGMTPRQIAVMFFAQHAALALAGAALGTLVVRTAGSYVPGSIGEAVPHGLALPEAVPVAAAVAGATVVVIAAATALAAWRAARVPPSPMARVARPRVRRMSRTARCALRWGVPPPLVLGWREATHRRSRFAGAVARLAVPVLMATVALAALTTLGVLRGGDGEVNPAAPLTLRQDGAGLDATDLARVGADPRVRAVYPAAEVTALIPGQTRSVTLRGLGSQGHPYPFVVVAGRTPAAPNEAVAGQGLLDATGVRVGEWVRLTVGGTPHILHVVGRSIEPEHGGQVVTTTLDTLRAGGTVNGPPAYAVMLRPGADQGVTARALAEALPDADVRGAPPTVASAVLVSRVLTGLIGVLALIAVVELAGSVSSAVRQHTRELPALRAMGLTPRQWIGVVVTHCAVTAAGAAALGIAAGLLVARPLIDLEAHGSGVGAGIARLPPASSLVVTAVGLVLVAVALAVVPSARAKRDLTVVRG</sequence>
<keyword evidence="5 7" id="KW-1133">Transmembrane helix</keyword>
<evidence type="ECO:0000313" key="10">
    <source>
        <dbReference type="Proteomes" id="UP000186455"/>
    </source>
</evidence>
<dbReference type="RefSeq" id="WP_073786377.1">
    <property type="nucleotide sequence ID" value="NZ_LFBV01000002.1"/>
</dbReference>
<dbReference type="AlphaFoldDB" id="A0A1Q4V9U8"/>
<feature type="domain" description="ABC3 transporter permease C-terminal" evidence="8">
    <location>
        <begin position="639"/>
        <end position="755"/>
    </location>
</feature>
<dbReference type="GO" id="GO:0098797">
    <property type="term" value="C:plasma membrane protein complex"/>
    <property type="evidence" value="ECO:0007669"/>
    <property type="project" value="TreeGrafter"/>
</dbReference>
<evidence type="ECO:0000256" key="1">
    <source>
        <dbReference type="ARBA" id="ARBA00004651"/>
    </source>
</evidence>